<dbReference type="CDD" id="cd04747">
    <property type="entry name" value="OYE_like_5_FMN"/>
    <property type="match status" value="1"/>
</dbReference>
<dbReference type="InterPro" id="IPR044152">
    <property type="entry name" value="YqjM-like"/>
</dbReference>
<evidence type="ECO:0000256" key="1">
    <source>
        <dbReference type="ARBA" id="ARBA00001917"/>
    </source>
</evidence>
<dbReference type="FunFam" id="3.20.20.70:FF:000262">
    <property type="entry name" value="NADH:flavin oxidoreductase"/>
    <property type="match status" value="1"/>
</dbReference>
<dbReference type="PANTHER" id="PTHR43303:SF4">
    <property type="entry name" value="NADPH DEHYDROGENASE C23G7.10C-RELATED"/>
    <property type="match status" value="1"/>
</dbReference>
<evidence type="ECO:0000313" key="7">
    <source>
        <dbReference type="EMBL" id="TYQ06365.1"/>
    </source>
</evidence>
<comment type="caution">
    <text evidence="7">The sequence shown here is derived from an EMBL/GenBank/DDBJ whole genome shotgun (WGS) entry which is preliminary data.</text>
</comment>
<organism evidence="7">
    <name type="scientific">Nocardia globerula</name>
    <dbReference type="NCBI Taxonomy" id="1818"/>
    <lineage>
        <taxon>Bacteria</taxon>
        <taxon>Bacillati</taxon>
        <taxon>Actinomycetota</taxon>
        <taxon>Actinomycetes</taxon>
        <taxon>Mycobacteriales</taxon>
        <taxon>Nocardiaceae</taxon>
        <taxon>Nocardia</taxon>
    </lineage>
</organism>
<accession>A0A652YTD1</accession>
<name>A0A652YTD1_NOCGL</name>
<dbReference type="Gene3D" id="3.20.20.70">
    <property type="entry name" value="Aldolase class I"/>
    <property type="match status" value="1"/>
</dbReference>
<dbReference type="Pfam" id="PF00724">
    <property type="entry name" value="Oxidored_FMN"/>
    <property type="match status" value="1"/>
</dbReference>
<dbReference type="GO" id="GO:0003959">
    <property type="term" value="F:NADPH dehydrogenase activity"/>
    <property type="evidence" value="ECO:0007669"/>
    <property type="project" value="InterPro"/>
</dbReference>
<evidence type="ECO:0000259" key="6">
    <source>
        <dbReference type="Pfam" id="PF00724"/>
    </source>
</evidence>
<dbReference type="PANTHER" id="PTHR43303">
    <property type="entry name" value="NADPH DEHYDROGENASE C23G7.10C-RELATED"/>
    <property type="match status" value="1"/>
</dbReference>
<dbReference type="EMBL" id="VNIQ01000002">
    <property type="protein sequence ID" value="TYQ06365.1"/>
    <property type="molecule type" value="Genomic_DNA"/>
</dbReference>
<keyword evidence="3" id="KW-0288">FMN</keyword>
<dbReference type="InterPro" id="IPR001155">
    <property type="entry name" value="OxRdtase_FMN_N"/>
</dbReference>
<keyword evidence="5" id="KW-0560">Oxidoreductase</keyword>
<reference evidence="7" key="1">
    <citation type="submission" date="2019-07" db="EMBL/GenBank/DDBJ databases">
        <title>Genomic Encyclopedia of Type Strains, Phase IV (KMG-IV): sequencing the most valuable type-strain genomes for metagenomic binning, comparative biology and taxonomic classification.</title>
        <authorList>
            <person name="Goeker M."/>
        </authorList>
    </citation>
    <scope>NUCLEOTIDE SEQUENCE</scope>
    <source>
        <strain evidence="7">DSM 44596</strain>
    </source>
</reference>
<dbReference type="GO" id="GO:0050661">
    <property type="term" value="F:NADP binding"/>
    <property type="evidence" value="ECO:0007669"/>
    <property type="project" value="InterPro"/>
</dbReference>
<dbReference type="SUPFAM" id="SSF51395">
    <property type="entry name" value="FMN-linked oxidoreductases"/>
    <property type="match status" value="1"/>
</dbReference>
<keyword evidence="4" id="KW-0521">NADP</keyword>
<gene>
    <name evidence="7" type="ORF">FNL38_102500</name>
</gene>
<evidence type="ECO:0000256" key="2">
    <source>
        <dbReference type="ARBA" id="ARBA00022630"/>
    </source>
</evidence>
<evidence type="ECO:0000256" key="3">
    <source>
        <dbReference type="ARBA" id="ARBA00022643"/>
    </source>
</evidence>
<protein>
    <submittedName>
        <fullName evidence="7">2,4-dienoyl-CoA reductase-like NADH-dependent reductase (Old Yellow Enzyme family)</fullName>
    </submittedName>
</protein>
<dbReference type="AlphaFoldDB" id="A0A652YTD1"/>
<proteinExistence type="predicted"/>
<dbReference type="GO" id="GO:0010181">
    <property type="term" value="F:FMN binding"/>
    <property type="evidence" value="ECO:0007669"/>
    <property type="project" value="InterPro"/>
</dbReference>
<evidence type="ECO:0000256" key="4">
    <source>
        <dbReference type="ARBA" id="ARBA00022857"/>
    </source>
</evidence>
<sequence length="387" mass="41869">MNRPVTLSPTSNAPEASALRGLFQPFEVKSLSLRNRFAMAPMTRAFSPDGIPGADVAEYYRRRAAGGVGLIITEGTYIPDPAAGPHTRVPRIYGDSSLDGWRSVVDAVHAEGGSIIPQLWHLGVERGENSRLNPEAETVSPSGLALDGTRLGREFTTSDLETLKQAWVDAALNAQSTGFDGLELHGAHGYLLDEFLWAGTNVRTDTYGGSLEARTRFPAEVVAAIREAVGNEFAIVYRFSQWKSGQYDARIAQSPAELGRILAPLVDAGVDVLHPSTRRHWEPAFAELGGDDSKLGLAGWTKKLTGLPTITVGSIGLDSVFTTAFTADAASDVTGLERLEAQYEDGEFDMVAIGRALLADPEWVEKLRTGRTDEHIAFTAEHRTHLN</sequence>
<comment type="cofactor">
    <cofactor evidence="1">
        <name>FMN</name>
        <dbReference type="ChEBI" id="CHEBI:58210"/>
    </cofactor>
</comment>
<feature type="domain" description="NADH:flavin oxidoreductase/NADH oxidase N-terminal" evidence="6">
    <location>
        <begin position="22"/>
        <end position="374"/>
    </location>
</feature>
<keyword evidence="2" id="KW-0285">Flavoprotein</keyword>
<dbReference type="InterPro" id="IPR013785">
    <property type="entry name" value="Aldolase_TIM"/>
</dbReference>
<evidence type="ECO:0000256" key="5">
    <source>
        <dbReference type="ARBA" id="ARBA00023002"/>
    </source>
</evidence>